<evidence type="ECO:0000256" key="8">
    <source>
        <dbReference type="ARBA" id="ARBA00023180"/>
    </source>
</evidence>
<keyword evidence="9" id="KW-0407">Ion channel</keyword>
<keyword evidence="14" id="KW-1185">Reference proteome</keyword>
<dbReference type="Proteomes" id="UP000253759">
    <property type="component" value="Unassembled WGS sequence"/>
</dbReference>
<keyword evidence="3 10" id="KW-0812">Transmembrane</keyword>
<keyword evidence="6 10" id="KW-0472">Membrane</keyword>
<organism evidence="13 14">
    <name type="scientific">Pelagibacterium lacus</name>
    <dbReference type="NCBI Taxonomy" id="2282655"/>
    <lineage>
        <taxon>Bacteria</taxon>
        <taxon>Pseudomonadati</taxon>
        <taxon>Pseudomonadota</taxon>
        <taxon>Alphaproteobacteria</taxon>
        <taxon>Hyphomicrobiales</taxon>
        <taxon>Devosiaceae</taxon>
        <taxon>Pelagibacterium</taxon>
    </lineage>
</organism>
<evidence type="ECO:0000256" key="5">
    <source>
        <dbReference type="ARBA" id="ARBA00023065"/>
    </source>
</evidence>
<evidence type="ECO:0000313" key="13">
    <source>
        <dbReference type="EMBL" id="RDE09508.1"/>
    </source>
</evidence>
<proteinExistence type="predicted"/>
<evidence type="ECO:0000256" key="10">
    <source>
        <dbReference type="SAM" id="Phobius"/>
    </source>
</evidence>
<dbReference type="GO" id="GO:0016020">
    <property type="term" value="C:membrane"/>
    <property type="evidence" value="ECO:0007669"/>
    <property type="project" value="UniProtKB-SubCell"/>
</dbReference>
<dbReference type="AlphaFoldDB" id="A0A369W4M6"/>
<dbReference type="SMART" id="SM00062">
    <property type="entry name" value="PBPb"/>
    <property type="match status" value="1"/>
</dbReference>
<name>A0A369W4M6_9HYPH</name>
<dbReference type="OrthoDB" id="9799090at2"/>
<keyword evidence="7" id="KW-0675">Receptor</keyword>
<feature type="domain" description="Solute-binding protein family 3/N-terminal" evidence="11">
    <location>
        <begin position="44"/>
        <end position="373"/>
    </location>
</feature>
<evidence type="ECO:0000256" key="6">
    <source>
        <dbReference type="ARBA" id="ARBA00023136"/>
    </source>
</evidence>
<gene>
    <name evidence="13" type="ORF">DVH29_06815</name>
</gene>
<keyword evidence="4 10" id="KW-1133">Transmembrane helix</keyword>
<keyword evidence="2" id="KW-0813">Transport</keyword>
<reference evidence="14" key="1">
    <citation type="submission" date="2018-07" db="EMBL/GenBank/DDBJ databases">
        <authorList>
            <person name="Liu B.-T."/>
            <person name="Du Z."/>
        </authorList>
    </citation>
    <scope>NUCLEOTIDE SEQUENCE [LARGE SCALE GENOMIC DNA]</scope>
    <source>
        <strain evidence="14">XYN52</strain>
    </source>
</reference>
<dbReference type="Pfam" id="PF00497">
    <property type="entry name" value="SBP_bac_3"/>
    <property type="match status" value="1"/>
</dbReference>
<evidence type="ECO:0000259" key="11">
    <source>
        <dbReference type="SMART" id="SM00062"/>
    </source>
</evidence>
<dbReference type="RefSeq" id="WP_114645437.1">
    <property type="nucleotide sequence ID" value="NZ_QQNH01000006.1"/>
</dbReference>
<feature type="transmembrane region" description="Helical" evidence="10">
    <location>
        <begin position="216"/>
        <end position="236"/>
    </location>
</feature>
<keyword evidence="8" id="KW-0325">Glycoprotein</keyword>
<dbReference type="InterPro" id="IPR001320">
    <property type="entry name" value="Iontro_rcpt_C"/>
</dbReference>
<evidence type="ECO:0000259" key="12">
    <source>
        <dbReference type="SMART" id="SM00079"/>
    </source>
</evidence>
<comment type="caution">
    <text evidence="13">The sequence shown here is derived from an EMBL/GenBank/DDBJ whole genome shotgun (WGS) entry which is preliminary data.</text>
</comment>
<dbReference type="InterPro" id="IPR001638">
    <property type="entry name" value="Solute-binding_3/MltF_N"/>
</dbReference>
<comment type="subcellular location">
    <subcellularLocation>
        <location evidence="1">Membrane</location>
        <topology evidence="1">Multi-pass membrane protein</topology>
    </subcellularLocation>
</comment>
<evidence type="ECO:0000313" key="14">
    <source>
        <dbReference type="Proteomes" id="UP000253759"/>
    </source>
</evidence>
<dbReference type="SUPFAM" id="SSF53850">
    <property type="entry name" value="Periplasmic binding protein-like II"/>
    <property type="match status" value="1"/>
</dbReference>
<keyword evidence="5" id="KW-0406">Ion transport</keyword>
<protein>
    <submittedName>
        <fullName evidence="13">ABC transporter substrate-binding protein</fullName>
    </submittedName>
</protein>
<dbReference type="SMART" id="SM00079">
    <property type="entry name" value="PBPe"/>
    <property type="match status" value="1"/>
</dbReference>
<evidence type="ECO:0000256" key="3">
    <source>
        <dbReference type="ARBA" id="ARBA00022692"/>
    </source>
</evidence>
<dbReference type="EMBL" id="QQNH01000006">
    <property type="protein sequence ID" value="RDE09508.1"/>
    <property type="molecule type" value="Genomic_DNA"/>
</dbReference>
<evidence type="ECO:0000256" key="7">
    <source>
        <dbReference type="ARBA" id="ARBA00023170"/>
    </source>
</evidence>
<evidence type="ECO:0000256" key="2">
    <source>
        <dbReference type="ARBA" id="ARBA00022448"/>
    </source>
</evidence>
<dbReference type="GO" id="GO:0015276">
    <property type="term" value="F:ligand-gated monoatomic ion channel activity"/>
    <property type="evidence" value="ECO:0007669"/>
    <property type="project" value="InterPro"/>
</dbReference>
<dbReference type="InterPro" id="IPR015683">
    <property type="entry name" value="Ionotropic_Glu_rcpt"/>
</dbReference>
<sequence length="374" mass="40307">MNNYLDSSPHGSFAGGRILGFLIILLGLLICGSTHAQEGGEAGPLRVGVYVSPPFVDTVGETAYTGMAIDLWTQIAQRLGVTFEYEEYPTFRHLLQATADGTVDAAVTNLTITHNRAEVVSFTQPWYDAGLRLMVPEEGGASGWDVISGLGDAGHLRAYAWLAIVILLATLGLTLFDRKFDPDFPKRWREGVAESFHHVMSIATSGKTARKNLFGWVGRIWQALWLVVGVAVIAYVTSSVTSVMTTVSLTRGINSLSDMSDKTAAVFTGSVAEDYMRELGLSARAYDNIALSVAALEAGEVDAIVGDAPILEHYVLNNPQDQLAVVGNIFHPDKYGFAFPLGSELTRAVTLEILAAQESGALEALKQRYFGSGQ</sequence>
<feature type="transmembrane region" description="Helical" evidence="10">
    <location>
        <begin position="158"/>
        <end position="176"/>
    </location>
</feature>
<dbReference type="PANTHER" id="PTHR18966">
    <property type="entry name" value="IONOTROPIC GLUTAMATE RECEPTOR"/>
    <property type="match status" value="1"/>
</dbReference>
<dbReference type="Gene3D" id="3.40.190.10">
    <property type="entry name" value="Periplasmic binding protein-like II"/>
    <property type="match status" value="3"/>
</dbReference>
<feature type="domain" description="Ionotropic glutamate receptor C-terminal" evidence="12">
    <location>
        <begin position="44"/>
        <end position="372"/>
    </location>
</feature>
<evidence type="ECO:0000256" key="4">
    <source>
        <dbReference type="ARBA" id="ARBA00022989"/>
    </source>
</evidence>
<evidence type="ECO:0000256" key="1">
    <source>
        <dbReference type="ARBA" id="ARBA00004141"/>
    </source>
</evidence>
<evidence type="ECO:0000256" key="9">
    <source>
        <dbReference type="ARBA" id="ARBA00023303"/>
    </source>
</evidence>
<accession>A0A369W4M6</accession>